<organism evidence="2 3">
    <name type="scientific">Humibacter ginsenosidimutans</name>
    <dbReference type="NCBI Taxonomy" id="2599293"/>
    <lineage>
        <taxon>Bacteria</taxon>
        <taxon>Bacillati</taxon>
        <taxon>Actinomycetota</taxon>
        <taxon>Actinomycetes</taxon>
        <taxon>Micrococcales</taxon>
        <taxon>Microbacteriaceae</taxon>
        <taxon>Humibacter</taxon>
    </lineage>
</organism>
<accession>A0A5B8M2S0</accession>
<name>A0A5B8M2S0_9MICO</name>
<feature type="region of interest" description="Disordered" evidence="1">
    <location>
        <begin position="64"/>
        <end position="104"/>
    </location>
</feature>
<evidence type="ECO:0000313" key="3">
    <source>
        <dbReference type="Proteomes" id="UP000320216"/>
    </source>
</evidence>
<reference evidence="2 3" key="1">
    <citation type="submission" date="2019-07" db="EMBL/GenBank/DDBJ databases">
        <title>Full genome sequence of Humibacter sp. WJ7-1.</title>
        <authorList>
            <person name="Im W.-T."/>
        </authorList>
    </citation>
    <scope>NUCLEOTIDE SEQUENCE [LARGE SCALE GENOMIC DNA]</scope>
    <source>
        <strain evidence="2 3">WJ7-1</strain>
    </source>
</reference>
<feature type="compositionally biased region" description="Basic and acidic residues" evidence="1">
    <location>
        <begin position="95"/>
        <end position="104"/>
    </location>
</feature>
<evidence type="ECO:0000313" key="2">
    <source>
        <dbReference type="EMBL" id="QDZ14239.1"/>
    </source>
</evidence>
<evidence type="ECO:0000256" key="1">
    <source>
        <dbReference type="SAM" id="MobiDB-lite"/>
    </source>
</evidence>
<keyword evidence="3" id="KW-1185">Reference proteome</keyword>
<proteinExistence type="predicted"/>
<dbReference type="KEGG" id="huw:FPZ11_05190"/>
<dbReference type="OrthoDB" id="3405006at2"/>
<protein>
    <submittedName>
        <fullName evidence="2">Uncharacterized protein</fullName>
    </submittedName>
</protein>
<gene>
    <name evidence="2" type="ORF">FPZ11_05190</name>
</gene>
<dbReference type="EMBL" id="CP042305">
    <property type="protein sequence ID" value="QDZ14239.1"/>
    <property type="molecule type" value="Genomic_DNA"/>
</dbReference>
<dbReference type="Proteomes" id="UP000320216">
    <property type="component" value="Chromosome"/>
</dbReference>
<sequence>MSQHHKAAKWSTTSRKLRARMQPTIDAGSAVCWRCRGLIVPGTKWDVGHVEDASGRWTGRYAPEHALKRDCPMGGNRSAGGRKGASLTNHRRTPRPSDKRLPSW</sequence>
<dbReference type="AlphaFoldDB" id="A0A5B8M2S0"/>